<keyword evidence="1" id="KW-1133">Transmembrane helix</keyword>
<keyword evidence="1" id="KW-0812">Transmembrane</keyword>
<dbReference type="RefSeq" id="WP_231955212.1">
    <property type="nucleotide sequence ID" value="NZ_CACRYJ010000028.1"/>
</dbReference>
<feature type="transmembrane region" description="Helical" evidence="1">
    <location>
        <begin position="183"/>
        <end position="204"/>
    </location>
</feature>
<dbReference type="EC" id="1.14.19.-" evidence="3"/>
<dbReference type="Proteomes" id="UP000419743">
    <property type="component" value="Unassembled WGS sequence"/>
</dbReference>
<accession>A0A7M4DIU1</accession>
<reference evidence="3 4" key="1">
    <citation type="submission" date="2019-11" db="EMBL/GenBank/DDBJ databases">
        <authorList>
            <person name="Criscuolo A."/>
        </authorList>
    </citation>
    <scope>NUCLEOTIDE SEQUENCE [LARGE SCALE GENOMIC DNA]</scope>
    <source>
        <strain evidence="3">CIP111667</strain>
    </source>
</reference>
<evidence type="ECO:0000313" key="3">
    <source>
        <dbReference type="EMBL" id="VZO36904.1"/>
    </source>
</evidence>
<feature type="transmembrane region" description="Helical" evidence="1">
    <location>
        <begin position="119"/>
        <end position="135"/>
    </location>
</feature>
<dbReference type="GO" id="GO:0016020">
    <property type="term" value="C:membrane"/>
    <property type="evidence" value="ECO:0007669"/>
    <property type="project" value="TreeGrafter"/>
</dbReference>
<dbReference type="CDD" id="cd03506">
    <property type="entry name" value="Delta6-FADS-like"/>
    <property type="match status" value="1"/>
</dbReference>
<dbReference type="GO" id="GO:0016717">
    <property type="term" value="F:oxidoreductase activity, acting on paired donors, with oxidation of a pair of donors resulting in the reduction of molecular oxygen to two molecules of water"/>
    <property type="evidence" value="ECO:0007669"/>
    <property type="project" value="TreeGrafter"/>
</dbReference>
<dbReference type="EMBL" id="CACRYJ010000028">
    <property type="protein sequence ID" value="VZO36904.1"/>
    <property type="molecule type" value="Genomic_DNA"/>
</dbReference>
<proteinExistence type="predicted"/>
<feature type="transmembrane region" description="Helical" evidence="1">
    <location>
        <begin position="54"/>
        <end position="73"/>
    </location>
</feature>
<evidence type="ECO:0000256" key="1">
    <source>
        <dbReference type="SAM" id="Phobius"/>
    </source>
</evidence>
<keyword evidence="3" id="KW-0560">Oxidoreductase</keyword>
<dbReference type="PANTHER" id="PTHR19353:SF19">
    <property type="entry name" value="DELTA(5) FATTY ACID DESATURASE C-RELATED"/>
    <property type="match status" value="1"/>
</dbReference>
<dbReference type="PIRSF" id="PIRSF015921">
    <property type="entry name" value="FA_sphinglp_des"/>
    <property type="match status" value="1"/>
</dbReference>
<dbReference type="PANTHER" id="PTHR19353">
    <property type="entry name" value="FATTY ACID DESATURASE 2"/>
    <property type="match status" value="1"/>
</dbReference>
<feature type="domain" description="Fatty acid desaturase" evidence="2">
    <location>
        <begin position="78"/>
        <end position="338"/>
    </location>
</feature>
<evidence type="ECO:0000259" key="2">
    <source>
        <dbReference type="Pfam" id="PF00487"/>
    </source>
</evidence>
<keyword evidence="1" id="KW-0472">Membrane</keyword>
<comment type="caution">
    <text evidence="3">The sequence shown here is derived from an EMBL/GenBank/DDBJ whole genome shotgun (WGS) entry which is preliminary data.</text>
</comment>
<dbReference type="InterPro" id="IPR005804">
    <property type="entry name" value="FA_desaturase_dom"/>
</dbReference>
<name>A0A7M4DIU1_9MICO</name>
<sequence>MTDTMVLDAPADQAIPAAVPRVRKERNTRHLSDFTDLTKRVKAEGLMARSHGWYISRMVAYPLVLGGLAWASVMIGDSWWQLGMAFLVAVLMTQIAFLGHDAAHRQIFTSPKLNEWTSLVVINLFVGMGLGWWQIKHSKHHATPNQAGRDPDVRRGTVAYTPEDARNRSTAFQRWLSRYQGVWFFPIMTLAGLQLHLAGFQRLLSREPVDRRWTEIAFIVIRQATLVTFAFLVMSWPIAFAFIAVEVMVFGFYLGMSFAPNHIGMPMVPKEVRIDFLRRQVLMSRNISGGRHVDTLLGGLNYQIEHHLFPSMSRPNLRKVAPMVREHCEKLDIKYHETSLARSYVEVGRYINRVGRGNIDVWACPLAGSLRAGLV</sequence>
<dbReference type="Pfam" id="PF00487">
    <property type="entry name" value="FA_desaturase"/>
    <property type="match status" value="1"/>
</dbReference>
<dbReference type="AlphaFoldDB" id="A0A7M4DIU1"/>
<dbReference type="InterPro" id="IPR012171">
    <property type="entry name" value="Fatty_acid_desaturase"/>
</dbReference>
<evidence type="ECO:0000313" key="4">
    <source>
        <dbReference type="Proteomes" id="UP000419743"/>
    </source>
</evidence>
<keyword evidence="4" id="KW-1185">Reference proteome</keyword>
<organism evidence="3 4">
    <name type="scientific">Occultella aeris</name>
    <dbReference type="NCBI Taxonomy" id="2761496"/>
    <lineage>
        <taxon>Bacteria</taxon>
        <taxon>Bacillati</taxon>
        <taxon>Actinomycetota</taxon>
        <taxon>Actinomycetes</taxon>
        <taxon>Micrococcales</taxon>
        <taxon>Ruaniaceae</taxon>
        <taxon>Occultella</taxon>
    </lineage>
</organism>
<feature type="transmembrane region" description="Helical" evidence="1">
    <location>
        <begin position="79"/>
        <end position="98"/>
    </location>
</feature>
<dbReference type="GO" id="GO:0008610">
    <property type="term" value="P:lipid biosynthetic process"/>
    <property type="evidence" value="ECO:0007669"/>
    <property type="project" value="UniProtKB-ARBA"/>
</dbReference>
<protein>
    <submittedName>
        <fullName evidence="3">Stearoyl-CoA 9-desaturase</fullName>
        <ecNumber evidence="3">1.14.19.-</ecNumber>
    </submittedName>
</protein>
<gene>
    <name evidence="3" type="primary">desA3</name>
    <name evidence="3" type="ORF">HALOF300_02044</name>
</gene>